<dbReference type="GO" id="GO:1990189">
    <property type="term" value="F:protein N-terminal-serine acetyltransferase activity"/>
    <property type="evidence" value="ECO:0007669"/>
    <property type="project" value="TreeGrafter"/>
</dbReference>
<dbReference type="KEGG" id="mme:Marme_1401"/>
<dbReference type="EMBL" id="CP002583">
    <property type="protein sequence ID" value="ADZ90672.1"/>
    <property type="molecule type" value="Genomic_DNA"/>
</dbReference>
<dbReference type="InterPro" id="IPR051908">
    <property type="entry name" value="Ribosomal_N-acetyltransferase"/>
</dbReference>
<dbReference type="eggNOG" id="COG1670">
    <property type="taxonomic scope" value="Bacteria"/>
</dbReference>
<dbReference type="Proteomes" id="UP000001062">
    <property type="component" value="Chromosome"/>
</dbReference>
<gene>
    <name evidence="2" type="ordered locus">Marme_1401</name>
</gene>
<dbReference type="SUPFAM" id="SSF55729">
    <property type="entry name" value="Acyl-CoA N-acyltransferases (Nat)"/>
    <property type="match status" value="1"/>
</dbReference>
<dbReference type="RefSeq" id="WP_013660577.1">
    <property type="nucleotide sequence ID" value="NC_015276.1"/>
</dbReference>
<dbReference type="HOGENOM" id="CLU_013985_1_2_6"/>
<evidence type="ECO:0000313" key="2">
    <source>
        <dbReference type="EMBL" id="ADZ90672.1"/>
    </source>
</evidence>
<dbReference type="InterPro" id="IPR016181">
    <property type="entry name" value="Acyl_CoA_acyltransferase"/>
</dbReference>
<dbReference type="InterPro" id="IPR000182">
    <property type="entry name" value="GNAT_dom"/>
</dbReference>
<evidence type="ECO:0000259" key="1">
    <source>
        <dbReference type="Pfam" id="PF13302"/>
    </source>
</evidence>
<evidence type="ECO:0000313" key="3">
    <source>
        <dbReference type="Proteomes" id="UP000001062"/>
    </source>
</evidence>
<keyword evidence="2" id="KW-0808">Transferase</keyword>
<sequence>MTKRLLGDSSSITLENIMDGLYVNLRPMQPQYHAKPLYEILLTQQSLFLWDYLRDGPFDSVDHYCSHLLQLSRQASHGAYIIEDRRNQSILGKLCLLHFDSDAKSLELAYIVFGAKARGTYLGKEAAFLAINSVFEIHDCRICCWRCDSRNIASIKFAQKFGFEQISIISNHMVVRGEVRDTLCFELTRDNWFKAKNSLRELIKL</sequence>
<feature type="domain" description="N-acetyltransferase" evidence="1">
    <location>
        <begin position="24"/>
        <end position="164"/>
    </location>
</feature>
<dbReference type="STRING" id="717774.Marme_1401"/>
<name>F2JX66_MARM1</name>
<dbReference type="GO" id="GO:0008999">
    <property type="term" value="F:protein-N-terminal-alanine acetyltransferase activity"/>
    <property type="evidence" value="ECO:0007669"/>
    <property type="project" value="TreeGrafter"/>
</dbReference>
<keyword evidence="3" id="KW-1185">Reference proteome</keyword>
<reference evidence="2 3" key="1">
    <citation type="journal article" date="2012" name="Stand. Genomic Sci.">
        <title>Complete genome sequence of the melanogenic marine bacterium Marinomonas mediterranea type strain (MMB-1(T)).</title>
        <authorList>
            <person name="Lucas-Elio P."/>
            <person name="Goodwin L."/>
            <person name="Woyke T."/>
            <person name="Pitluck S."/>
            <person name="Nolan M."/>
            <person name="Kyrpides N.C."/>
            <person name="Detter J.C."/>
            <person name="Copeland A."/>
            <person name="Teshima H."/>
            <person name="Bruce D."/>
            <person name="Detter C."/>
            <person name="Tapia R."/>
            <person name="Han S."/>
            <person name="Land M.L."/>
            <person name="Ivanova N."/>
            <person name="Mikhailova N."/>
            <person name="Johnston A.W."/>
            <person name="Sanchez-Amat A."/>
        </authorList>
    </citation>
    <scope>NUCLEOTIDE SEQUENCE [LARGE SCALE GENOMIC DNA]</scope>
    <source>
        <strain evidence="3">ATCC 700492 / JCM 21426 / NBRC 103028 / MMB-1</strain>
    </source>
</reference>
<protein>
    <submittedName>
        <fullName evidence="2">GCN5-related N-acetyltransferase</fullName>
    </submittedName>
</protein>
<dbReference type="AlphaFoldDB" id="F2JX66"/>
<dbReference type="PATRIC" id="fig|717774.3.peg.1451"/>
<dbReference type="Gene3D" id="3.40.630.30">
    <property type="match status" value="1"/>
</dbReference>
<organism evidence="2 3">
    <name type="scientific">Marinomonas mediterranea (strain ATCC 700492 / JCM 21426 / NBRC 103028 / MMB-1)</name>
    <dbReference type="NCBI Taxonomy" id="717774"/>
    <lineage>
        <taxon>Bacteria</taxon>
        <taxon>Pseudomonadati</taxon>
        <taxon>Pseudomonadota</taxon>
        <taxon>Gammaproteobacteria</taxon>
        <taxon>Oceanospirillales</taxon>
        <taxon>Oceanospirillaceae</taxon>
        <taxon>Marinomonas</taxon>
    </lineage>
</organism>
<dbReference type="OrthoDB" id="5358891at2"/>
<dbReference type="PANTHER" id="PTHR43441:SF2">
    <property type="entry name" value="FAMILY ACETYLTRANSFERASE, PUTATIVE (AFU_ORTHOLOGUE AFUA_7G00850)-RELATED"/>
    <property type="match status" value="1"/>
</dbReference>
<dbReference type="Pfam" id="PF13302">
    <property type="entry name" value="Acetyltransf_3"/>
    <property type="match status" value="1"/>
</dbReference>
<dbReference type="PANTHER" id="PTHR43441">
    <property type="entry name" value="RIBOSOMAL-PROTEIN-SERINE ACETYLTRANSFERASE"/>
    <property type="match status" value="1"/>
</dbReference>
<proteinExistence type="predicted"/>
<accession>F2JX66</accession>